<evidence type="ECO:0000256" key="3">
    <source>
        <dbReference type="SAM" id="Coils"/>
    </source>
</evidence>
<evidence type="ECO:0000313" key="6">
    <source>
        <dbReference type="Proteomes" id="UP000078046"/>
    </source>
</evidence>
<accession>A0A177B8Y0</accession>
<dbReference type="Proteomes" id="UP000078046">
    <property type="component" value="Unassembled WGS sequence"/>
</dbReference>
<dbReference type="PROSITE" id="PS50001">
    <property type="entry name" value="SH2"/>
    <property type="match status" value="2"/>
</dbReference>
<keyword evidence="1 2" id="KW-0727">SH2 domain</keyword>
<dbReference type="CDD" id="cd00173">
    <property type="entry name" value="SH2"/>
    <property type="match status" value="1"/>
</dbReference>
<dbReference type="GO" id="GO:0046935">
    <property type="term" value="F:1-phosphatidylinositol-3-kinase regulator activity"/>
    <property type="evidence" value="ECO:0007669"/>
    <property type="project" value="TreeGrafter"/>
</dbReference>
<dbReference type="AlphaFoldDB" id="A0A177B8Y0"/>
<dbReference type="Gene3D" id="3.30.505.10">
    <property type="entry name" value="SH2 domain"/>
    <property type="match status" value="2"/>
</dbReference>
<comment type="caution">
    <text evidence="5">The sequence shown here is derived from an EMBL/GenBank/DDBJ whole genome shotgun (WGS) entry which is preliminary data.</text>
</comment>
<dbReference type="SUPFAM" id="SSF55550">
    <property type="entry name" value="SH2 domain"/>
    <property type="match status" value="2"/>
</dbReference>
<evidence type="ECO:0000259" key="4">
    <source>
        <dbReference type="PROSITE" id="PS50001"/>
    </source>
</evidence>
<dbReference type="PANTHER" id="PTHR10155:SF0">
    <property type="entry name" value="SUPPRESSOR OF CYTOKINE SIGNALING AT 36E, ISOFORM D"/>
    <property type="match status" value="1"/>
</dbReference>
<dbReference type="InterPro" id="IPR036860">
    <property type="entry name" value="SH2_dom_sf"/>
</dbReference>
<dbReference type="SMART" id="SM00252">
    <property type="entry name" value="SH2"/>
    <property type="match status" value="2"/>
</dbReference>
<keyword evidence="3" id="KW-0175">Coiled coil</keyword>
<name>A0A177B8Y0_9BILA</name>
<dbReference type="Pfam" id="PF00017">
    <property type="entry name" value="SH2"/>
    <property type="match status" value="2"/>
</dbReference>
<dbReference type="PANTHER" id="PTHR10155">
    <property type="entry name" value="PHOSPHATIDYLINOSITOL 3-KINASE REGULATORY SUBUNIT"/>
    <property type="match status" value="1"/>
</dbReference>
<organism evidence="5 6">
    <name type="scientific">Intoshia linei</name>
    <dbReference type="NCBI Taxonomy" id="1819745"/>
    <lineage>
        <taxon>Eukaryota</taxon>
        <taxon>Metazoa</taxon>
        <taxon>Spiralia</taxon>
        <taxon>Lophotrochozoa</taxon>
        <taxon>Mesozoa</taxon>
        <taxon>Orthonectida</taxon>
        <taxon>Rhopaluridae</taxon>
        <taxon>Intoshia</taxon>
    </lineage>
</organism>
<dbReference type="GO" id="GO:0046854">
    <property type="term" value="P:phosphatidylinositol phosphate biosynthetic process"/>
    <property type="evidence" value="ECO:0007669"/>
    <property type="project" value="TreeGrafter"/>
</dbReference>
<evidence type="ECO:0000256" key="2">
    <source>
        <dbReference type="PROSITE-ProRule" id="PRU00191"/>
    </source>
</evidence>
<dbReference type="GO" id="GO:0005942">
    <property type="term" value="C:phosphatidylinositol 3-kinase complex"/>
    <property type="evidence" value="ECO:0007669"/>
    <property type="project" value="TreeGrafter"/>
</dbReference>
<keyword evidence="5" id="KW-0808">Transferase</keyword>
<keyword evidence="6" id="KW-1185">Reference proteome</keyword>
<feature type="coiled-coil region" evidence="3">
    <location>
        <begin position="465"/>
        <end position="502"/>
    </location>
</feature>
<dbReference type="OrthoDB" id="3175255at2759"/>
<dbReference type="EMBL" id="LWCA01000187">
    <property type="protein sequence ID" value="OAF70103.1"/>
    <property type="molecule type" value="Genomic_DNA"/>
</dbReference>
<keyword evidence="5" id="KW-0418">Kinase</keyword>
<feature type="domain" description="SH2" evidence="4">
    <location>
        <begin position="615"/>
        <end position="714"/>
    </location>
</feature>
<reference evidence="5 6" key="1">
    <citation type="submission" date="2016-04" db="EMBL/GenBank/DDBJ databases">
        <title>The genome of Intoshia linei affirms orthonectids as highly simplified spiralians.</title>
        <authorList>
            <person name="Mikhailov K.V."/>
            <person name="Slusarev G.S."/>
            <person name="Nikitin M.A."/>
            <person name="Logacheva M.D."/>
            <person name="Penin A."/>
            <person name="Aleoshin V."/>
            <person name="Panchin Y.V."/>
        </authorList>
    </citation>
    <scope>NUCLEOTIDE SEQUENCE [LARGE SCALE GENOMIC DNA]</scope>
    <source>
        <strain evidence="5">Intl2013</strain>
        <tissue evidence="5">Whole animal</tissue>
    </source>
</reference>
<gene>
    <name evidence="5" type="ORF">A3Q56_02133</name>
</gene>
<evidence type="ECO:0000256" key="1">
    <source>
        <dbReference type="ARBA" id="ARBA00022999"/>
    </source>
</evidence>
<sequence length="725" mass="86411">MKKQNTINFEKLKLLESFNPDELILDLNHMNMNLVFPKDIYENFTYTETENLIDINMKIYKDLLRNTPWYWGNISTEQCQHLLSTMPIGSFLVRLAKSYDGFTVAIRSEDETILLKIVPYHHTCRLEGDSHVFDNPIKLIQYYKNNSLKEYHVDTQFSLSDHVNRMERGILVDEFTPIRQLFFEMTIINLKKVEVDKIITRIENSSRLYEEEFNKLRHYRGALLDIINIYKKYNRDFCNKMDSEYNNKEINQIYLNYHERIGRVVDYRQTFELDYFRKRREQALDIIRIKKLKTHSLILSDRVVMYKMTLLKKKIQFEDVTNLLTLEREHDKPLLSIVNNAVDCLTKYYRGLNYGNAYFPTRLEAIRMDEGIRTEKALSIENNKKIMEEYRKKRVQKFKKYTKFQKFGLNKSRQTEISKNAFQGGMHDFYFLEVSKMDSLKIEIDDKKQDLSIHKSLMGDSKLKKMEVTRLKEELKKKKSNLEELNERYKICKKNVTRWNKKSKDANKVNSDKDEKVAKDTSDVIENSFMDRSIQKTNVLFKPIKSLFRKSCYSQNRDKTDTELVSSKDIFQPNLLETCQTQLNEIRKNSKESENKSTFIVFDTAGISVLRKREMKEGDWLYCGSLEMALRYLNHRTEGTFLVRKSNEQPQYTLIFVKNQIPISIPIHYMNMKYYIADEINASFRELKDLILFYKNKTTEENMNTLRIALTFPYTSKSYSAFTSE</sequence>
<dbReference type="GO" id="GO:0016301">
    <property type="term" value="F:kinase activity"/>
    <property type="evidence" value="ECO:0007669"/>
    <property type="project" value="UniProtKB-KW"/>
</dbReference>
<feature type="domain" description="SH2" evidence="4">
    <location>
        <begin position="69"/>
        <end position="163"/>
    </location>
</feature>
<dbReference type="InterPro" id="IPR000980">
    <property type="entry name" value="SH2"/>
</dbReference>
<proteinExistence type="predicted"/>
<protein>
    <submittedName>
        <fullName evidence="5">PI3-kinase subunit p85-gamma</fullName>
    </submittedName>
</protein>
<evidence type="ECO:0000313" key="5">
    <source>
        <dbReference type="EMBL" id="OAF70103.1"/>
    </source>
</evidence>